<dbReference type="PANTHER" id="PTHR10281">
    <property type="entry name" value="MEMBRANE-ASSOCIATED PROGESTERONE RECEPTOR COMPONENT-RELATED"/>
    <property type="match status" value="1"/>
</dbReference>
<feature type="domain" description="Cytochrome b5 heme-binding" evidence="3">
    <location>
        <begin position="161"/>
        <end position="259"/>
    </location>
</feature>
<dbReference type="AlphaFoldDB" id="A0A0F7SEM4"/>
<protein>
    <submittedName>
        <fullName evidence="4">Putative steroid membrane receptor Hpr6.6/25-Dx</fullName>
    </submittedName>
</protein>
<evidence type="ECO:0000256" key="2">
    <source>
        <dbReference type="SAM" id="MobiDB-lite"/>
    </source>
</evidence>
<name>A0A0F7SEM4_PHARH</name>
<feature type="region of interest" description="Disordered" evidence="2">
    <location>
        <begin position="82"/>
        <end position="109"/>
    </location>
</feature>
<dbReference type="InterPro" id="IPR036400">
    <property type="entry name" value="Cyt_B5-like_heme/steroid_sf"/>
</dbReference>
<feature type="region of interest" description="Disordered" evidence="2">
    <location>
        <begin position="1"/>
        <end position="50"/>
    </location>
</feature>
<reference evidence="4" key="1">
    <citation type="submission" date="2014-08" db="EMBL/GenBank/DDBJ databases">
        <authorList>
            <person name="Sharma Rahul"/>
            <person name="Thines Marco"/>
        </authorList>
    </citation>
    <scope>NUCLEOTIDE SEQUENCE</scope>
</reference>
<organism evidence="4">
    <name type="scientific">Phaffia rhodozyma</name>
    <name type="common">Yeast</name>
    <name type="synonym">Xanthophyllomyces dendrorhous</name>
    <dbReference type="NCBI Taxonomy" id="264483"/>
    <lineage>
        <taxon>Eukaryota</taxon>
        <taxon>Fungi</taxon>
        <taxon>Dikarya</taxon>
        <taxon>Basidiomycota</taxon>
        <taxon>Agaricomycotina</taxon>
        <taxon>Tremellomycetes</taxon>
        <taxon>Cystofilobasidiales</taxon>
        <taxon>Mrakiaceae</taxon>
        <taxon>Phaffia</taxon>
    </lineage>
</organism>
<evidence type="ECO:0000313" key="4">
    <source>
        <dbReference type="EMBL" id="CDZ96325.1"/>
    </source>
</evidence>
<feature type="compositionally biased region" description="Basic and acidic residues" evidence="2">
    <location>
        <begin position="89"/>
        <end position="103"/>
    </location>
</feature>
<dbReference type="PANTHER" id="PTHR10281:SF76">
    <property type="entry name" value="CALCUTTA CUP-RELATED"/>
    <property type="match status" value="1"/>
</dbReference>
<feature type="compositionally biased region" description="Basic and acidic residues" evidence="2">
    <location>
        <begin position="304"/>
        <end position="319"/>
    </location>
</feature>
<sequence>MARIISSPPPSRSTSTPTSTLGPDSQDTFNPYPHQKTLPGSAPGEQTYPKVLDPYTGRYVSTKPANMPFLAHQRYKASKAAADAAAAAGKDENANGNDGRTRSESQTTERGMLGWLKTVAWAIMLACVLGRFITGSPVWGYEDEIRSVWNKHLWKPRQIQFNLDQLSEFTGKNPDRPIYLSISGKVYDVSSSARIYGPGGSYGMLTGKDASRAFVTGCFQNHHLNHDLRGIGPAELKSLTNWEKFFANHKRYVQVGTVSLPPVDPREPIPGPCIDSAPNPPATRRGTDPAVRAPPVPPVQPEQTDEHDKRATLSEHKEL</sequence>
<feature type="region of interest" description="Disordered" evidence="2">
    <location>
        <begin position="259"/>
        <end position="319"/>
    </location>
</feature>
<dbReference type="EMBL" id="LN483116">
    <property type="protein sequence ID" value="CDZ96325.1"/>
    <property type="molecule type" value="Genomic_DNA"/>
</dbReference>
<evidence type="ECO:0000256" key="1">
    <source>
        <dbReference type="ARBA" id="ARBA00038357"/>
    </source>
</evidence>
<dbReference type="InterPro" id="IPR001199">
    <property type="entry name" value="Cyt_B5-like_heme/steroid-bd"/>
</dbReference>
<dbReference type="GO" id="GO:0016020">
    <property type="term" value="C:membrane"/>
    <property type="evidence" value="ECO:0007669"/>
    <property type="project" value="TreeGrafter"/>
</dbReference>
<dbReference type="InterPro" id="IPR050577">
    <property type="entry name" value="MAPR/NEUFC/NENF-like"/>
</dbReference>
<dbReference type="SMART" id="SM01117">
    <property type="entry name" value="Cyt-b5"/>
    <property type="match status" value="1"/>
</dbReference>
<dbReference type="Gene3D" id="3.10.120.10">
    <property type="entry name" value="Cytochrome b5-like heme/steroid binding domain"/>
    <property type="match status" value="1"/>
</dbReference>
<dbReference type="SUPFAM" id="SSF55856">
    <property type="entry name" value="Cytochrome b5-like heme/steroid binding domain"/>
    <property type="match status" value="1"/>
</dbReference>
<evidence type="ECO:0000259" key="3">
    <source>
        <dbReference type="SMART" id="SM01117"/>
    </source>
</evidence>
<keyword evidence="4" id="KW-0675">Receptor</keyword>
<accession>A0A0F7SEM4</accession>
<proteinExistence type="inferred from homology"/>
<dbReference type="GO" id="GO:0012505">
    <property type="term" value="C:endomembrane system"/>
    <property type="evidence" value="ECO:0007669"/>
    <property type="project" value="TreeGrafter"/>
</dbReference>
<dbReference type="Pfam" id="PF00173">
    <property type="entry name" value="Cyt-b5"/>
    <property type="match status" value="1"/>
</dbReference>
<comment type="similarity">
    <text evidence="1">Belongs to the cytochrome b5 family. MAPR subfamily.</text>
</comment>